<name>A0ABU6QIG7_9FABA</name>
<dbReference type="EMBL" id="JASCZI010000412">
    <property type="protein sequence ID" value="MED6111653.1"/>
    <property type="molecule type" value="Genomic_DNA"/>
</dbReference>
<gene>
    <name evidence="1" type="ORF">PIB30_054250</name>
</gene>
<organism evidence="1 2">
    <name type="scientific">Stylosanthes scabra</name>
    <dbReference type="NCBI Taxonomy" id="79078"/>
    <lineage>
        <taxon>Eukaryota</taxon>
        <taxon>Viridiplantae</taxon>
        <taxon>Streptophyta</taxon>
        <taxon>Embryophyta</taxon>
        <taxon>Tracheophyta</taxon>
        <taxon>Spermatophyta</taxon>
        <taxon>Magnoliopsida</taxon>
        <taxon>eudicotyledons</taxon>
        <taxon>Gunneridae</taxon>
        <taxon>Pentapetalae</taxon>
        <taxon>rosids</taxon>
        <taxon>fabids</taxon>
        <taxon>Fabales</taxon>
        <taxon>Fabaceae</taxon>
        <taxon>Papilionoideae</taxon>
        <taxon>50 kb inversion clade</taxon>
        <taxon>dalbergioids sensu lato</taxon>
        <taxon>Dalbergieae</taxon>
        <taxon>Pterocarpus clade</taxon>
        <taxon>Stylosanthes</taxon>
    </lineage>
</organism>
<accession>A0ABU6QIG7</accession>
<evidence type="ECO:0000313" key="1">
    <source>
        <dbReference type="EMBL" id="MED6111653.1"/>
    </source>
</evidence>
<evidence type="ECO:0000313" key="2">
    <source>
        <dbReference type="Proteomes" id="UP001341840"/>
    </source>
</evidence>
<protein>
    <submittedName>
        <fullName evidence="1">Uncharacterized protein</fullName>
    </submittedName>
</protein>
<reference evidence="1 2" key="1">
    <citation type="journal article" date="2023" name="Plants (Basel)">
        <title>Bridging the Gap: Combining Genomics and Transcriptomics Approaches to Understand Stylosanthes scabra, an Orphan Legume from the Brazilian Caatinga.</title>
        <authorList>
            <person name="Ferreira-Neto J.R.C."/>
            <person name="da Silva M.D."/>
            <person name="Binneck E."/>
            <person name="de Melo N.F."/>
            <person name="da Silva R.H."/>
            <person name="de Melo A.L.T.M."/>
            <person name="Pandolfi V."/>
            <person name="Bustamante F.O."/>
            <person name="Brasileiro-Vidal A.C."/>
            <person name="Benko-Iseppon A.M."/>
        </authorList>
    </citation>
    <scope>NUCLEOTIDE SEQUENCE [LARGE SCALE GENOMIC DNA]</scope>
    <source>
        <tissue evidence="1">Leaves</tissue>
    </source>
</reference>
<keyword evidence="2" id="KW-1185">Reference proteome</keyword>
<comment type="caution">
    <text evidence="1">The sequence shown here is derived from an EMBL/GenBank/DDBJ whole genome shotgun (WGS) entry which is preliminary data.</text>
</comment>
<dbReference type="Proteomes" id="UP001341840">
    <property type="component" value="Unassembled WGS sequence"/>
</dbReference>
<proteinExistence type="predicted"/>
<sequence length="299" mass="33409">MQVLRGEVGASAYMGSERDLEWDRQMKGGKLHLFAFIRYTTKSGAMKQSRGGLCESKTCCGKSYRGAVVNGSGMDSTAGLVILEPSEYEKEMLRRGISQDVLDEWSFSDFNESVASDDSVVMDQSAEFVIDKEFDRSESESSDRIITRDYEKKESDENKLINLEEDVVESKSAMEQSDSLVANESVCSSRAGIFEVVNEGSHDKQLGSKGKEEGANPIEMVYKSNMRKRRSTPAVKINPVVSDEEGYIMSILKELNEARTLSVETKEASGVLILVWVVVSEFRTNTYNKVMIILEQIAY</sequence>